<protein>
    <submittedName>
        <fullName evidence="1">Uncharacterized protein</fullName>
    </submittedName>
</protein>
<reference evidence="1" key="1">
    <citation type="journal article" date="2015" name="Nature">
        <title>Complex archaea that bridge the gap between prokaryotes and eukaryotes.</title>
        <authorList>
            <person name="Spang A."/>
            <person name="Saw J.H."/>
            <person name="Jorgensen S.L."/>
            <person name="Zaremba-Niedzwiedzka K."/>
            <person name="Martijn J."/>
            <person name="Lind A.E."/>
            <person name="van Eijk R."/>
            <person name="Schleper C."/>
            <person name="Guy L."/>
            <person name="Ettema T.J."/>
        </authorList>
    </citation>
    <scope>NUCLEOTIDE SEQUENCE</scope>
</reference>
<evidence type="ECO:0000313" key="1">
    <source>
        <dbReference type="EMBL" id="KKM26077.1"/>
    </source>
</evidence>
<name>A0A0F9IF35_9ZZZZ</name>
<sequence length="53" mass="6095">MSEDNHAFICEVCGEPVPNNDYWLQWSILIGKICKSCRLKEISEGKSDEPYSM</sequence>
<accession>A0A0F9IF35</accession>
<proteinExistence type="predicted"/>
<comment type="caution">
    <text evidence="1">The sequence shown here is derived from an EMBL/GenBank/DDBJ whole genome shotgun (WGS) entry which is preliminary data.</text>
</comment>
<gene>
    <name evidence="1" type="ORF">LCGC14_1588570</name>
</gene>
<organism evidence="1">
    <name type="scientific">marine sediment metagenome</name>
    <dbReference type="NCBI Taxonomy" id="412755"/>
    <lineage>
        <taxon>unclassified sequences</taxon>
        <taxon>metagenomes</taxon>
        <taxon>ecological metagenomes</taxon>
    </lineage>
</organism>
<dbReference type="EMBL" id="LAZR01012582">
    <property type="protein sequence ID" value="KKM26077.1"/>
    <property type="molecule type" value="Genomic_DNA"/>
</dbReference>
<dbReference type="AlphaFoldDB" id="A0A0F9IF35"/>